<dbReference type="GO" id="GO:0031072">
    <property type="term" value="F:heat shock protein binding"/>
    <property type="evidence" value="ECO:0007669"/>
    <property type="project" value="InterPro"/>
</dbReference>
<dbReference type="InterPro" id="IPR036410">
    <property type="entry name" value="HSP_DnaJ_Cys-rich_dom_sf"/>
</dbReference>
<name>A0A402D2K2_9BACT</name>
<keyword evidence="3 6" id="KW-0863">Zinc-finger</keyword>
<feature type="repeat" description="CXXCXGXG motif" evidence="6">
    <location>
        <begin position="175"/>
        <end position="182"/>
    </location>
</feature>
<dbReference type="GO" id="GO:0006260">
    <property type="term" value="P:DNA replication"/>
    <property type="evidence" value="ECO:0007669"/>
    <property type="project" value="UniProtKB-KW"/>
</dbReference>
<dbReference type="PROSITE" id="PS00636">
    <property type="entry name" value="DNAJ_1"/>
    <property type="match status" value="1"/>
</dbReference>
<dbReference type="GO" id="GO:0009408">
    <property type="term" value="P:response to heat"/>
    <property type="evidence" value="ECO:0007669"/>
    <property type="project" value="InterPro"/>
</dbReference>
<keyword evidence="8" id="KW-1185">Reference proteome</keyword>
<protein>
    <recommendedName>
        <fullName evidence="6">Chaperone protein DnaJ</fullName>
    </recommendedName>
</protein>
<accession>A0A402D2K2</accession>
<evidence type="ECO:0000256" key="2">
    <source>
        <dbReference type="ARBA" id="ARBA00022737"/>
    </source>
</evidence>
<comment type="domain">
    <text evidence="6">The J domain is necessary and sufficient to stimulate DnaK ATPase activity. Zinc center 1 plays an important role in the autonomous, DnaK-independent chaperone activity of DnaJ. Zinc center 2 is essential for interaction with DnaK and for DnaJ activity.</text>
</comment>
<comment type="similarity">
    <text evidence="6">Belongs to the DnaJ family.</text>
</comment>
<dbReference type="SUPFAM" id="SSF46565">
    <property type="entry name" value="Chaperone J-domain"/>
    <property type="match status" value="1"/>
</dbReference>
<keyword evidence="2 6" id="KW-0677">Repeat</keyword>
<dbReference type="AlphaFoldDB" id="A0A402D2K2"/>
<dbReference type="PANTHER" id="PTHR43096:SF52">
    <property type="entry name" value="DNAJ HOMOLOG 1, MITOCHONDRIAL-RELATED"/>
    <property type="match status" value="1"/>
</dbReference>
<feature type="repeat" description="CXXCXGXG motif" evidence="6">
    <location>
        <begin position="213"/>
        <end position="220"/>
    </location>
</feature>
<evidence type="ECO:0000256" key="6">
    <source>
        <dbReference type="HAMAP-Rule" id="MF_01152"/>
    </source>
</evidence>
<evidence type="ECO:0000256" key="1">
    <source>
        <dbReference type="ARBA" id="ARBA00022723"/>
    </source>
</evidence>
<feature type="binding site" evidence="6">
    <location>
        <position position="216"/>
    </location>
    <ligand>
        <name>Zn(2+)</name>
        <dbReference type="ChEBI" id="CHEBI:29105"/>
        <label>2</label>
    </ligand>
</feature>
<dbReference type="Gene3D" id="1.10.287.110">
    <property type="entry name" value="DnaJ domain"/>
    <property type="match status" value="1"/>
</dbReference>
<dbReference type="SMART" id="SM00271">
    <property type="entry name" value="DnaJ"/>
    <property type="match status" value="1"/>
</dbReference>
<dbReference type="InterPro" id="IPR002939">
    <property type="entry name" value="DnaJ_C"/>
</dbReference>
<dbReference type="Gene3D" id="2.10.230.10">
    <property type="entry name" value="Heat shock protein DnaJ, cysteine-rich domain"/>
    <property type="match status" value="1"/>
</dbReference>
<feature type="binding site" evidence="6">
    <location>
        <position position="229"/>
    </location>
    <ligand>
        <name>Zn(2+)</name>
        <dbReference type="ChEBI" id="CHEBI:29105"/>
        <label>1</label>
    </ligand>
</feature>
<reference evidence="7 8" key="1">
    <citation type="journal article" date="2019" name="Int. J. Syst. Evol. Microbiol.">
        <title>Capsulimonas corticalis gen. nov., sp. nov., an aerobic capsulated bacterium, of a novel bacterial order, Capsulimonadales ord. nov., of the class Armatimonadia of the phylum Armatimonadetes.</title>
        <authorList>
            <person name="Li J."/>
            <person name="Kudo C."/>
            <person name="Tonouchi A."/>
        </authorList>
    </citation>
    <scope>NUCLEOTIDE SEQUENCE [LARGE SCALE GENOMIC DNA]</scope>
    <source>
        <strain evidence="7 8">AX-7</strain>
    </source>
</reference>
<dbReference type="OrthoDB" id="9779889at2"/>
<comment type="subcellular location">
    <subcellularLocation>
        <location evidence="6">Cytoplasm</location>
    </subcellularLocation>
</comment>
<dbReference type="GO" id="GO:0042026">
    <property type="term" value="P:protein refolding"/>
    <property type="evidence" value="ECO:0007669"/>
    <property type="project" value="TreeGrafter"/>
</dbReference>
<keyword evidence="5 6" id="KW-0143">Chaperone</keyword>
<dbReference type="Pfam" id="PF00226">
    <property type="entry name" value="DnaJ"/>
    <property type="match status" value="1"/>
</dbReference>
<feature type="binding site" evidence="6">
    <location>
        <position position="178"/>
    </location>
    <ligand>
        <name>Zn(2+)</name>
        <dbReference type="ChEBI" id="CHEBI:29105"/>
        <label>1</label>
    </ligand>
</feature>
<keyword evidence="1 6" id="KW-0479">Metal-binding</keyword>
<dbReference type="Gene3D" id="2.60.260.20">
    <property type="entry name" value="Urease metallochaperone UreE, N-terminal domain"/>
    <property type="match status" value="2"/>
</dbReference>
<comment type="cofactor">
    <cofactor evidence="6">
        <name>Zn(2+)</name>
        <dbReference type="ChEBI" id="CHEBI:29105"/>
    </cofactor>
    <text evidence="6">Binds 2 Zn(2+) ions per monomer.</text>
</comment>
<dbReference type="GO" id="GO:0051082">
    <property type="term" value="F:unfolded protein binding"/>
    <property type="evidence" value="ECO:0007669"/>
    <property type="project" value="UniProtKB-UniRule"/>
</dbReference>
<dbReference type="PROSITE" id="PS51188">
    <property type="entry name" value="ZF_CR"/>
    <property type="match status" value="1"/>
</dbReference>
<gene>
    <name evidence="7" type="primary">dnaJ_1</name>
    <name evidence="6" type="synonym">dnaJ</name>
    <name evidence="7" type="ORF">CCAX7_19830</name>
</gene>
<feature type="binding site" evidence="6">
    <location>
        <position position="192"/>
    </location>
    <ligand>
        <name>Zn(2+)</name>
        <dbReference type="ChEBI" id="CHEBI:29105"/>
        <label>2</label>
    </ligand>
</feature>
<dbReference type="PANTHER" id="PTHR43096">
    <property type="entry name" value="DNAJ HOMOLOG 1, MITOCHONDRIAL-RELATED"/>
    <property type="match status" value="1"/>
</dbReference>
<dbReference type="InterPro" id="IPR018253">
    <property type="entry name" value="DnaJ_domain_CS"/>
</dbReference>
<sequence>MSMAIDYKDYYKILGVPKTATDKDIKAAYRKLARQHHPDVNAGDKSAEDKFKDVGEAYDVLGDADKRAKYDQFGDQWKAYGSGGPTGGGGGAYQGDVNFGGFGAGGIDDFLSSLFGGAAGGGAAGGFGGFSQPSGRTRQTPRQVREDVEYPVEISLEEAFAGTTKSFTLSVPDTCGRCGGSGAVSSGKNKPCSMCAGTGKVKGNRGLFANNVCPQCGGTGQEVEVCPECHGDGTVIKKRRLTDIKIPAGVPDGQRIRLAGQGANGGDLYLKVIVRAHPQYERQGIDLYTDFVVPYTVAALGGEAPVETLSGRKVLNVPAGTQTGQTFRMGGLGMPDIKKKGTSGVLFARAKISVPKELSVRERDLLTELAKIRKDSVKA</sequence>
<dbReference type="CDD" id="cd10719">
    <property type="entry name" value="DnaJ_zf"/>
    <property type="match status" value="1"/>
</dbReference>
<dbReference type="SUPFAM" id="SSF57938">
    <property type="entry name" value="DnaJ/Hsp40 cysteine-rich domain"/>
    <property type="match status" value="1"/>
</dbReference>
<feature type="repeat" description="CXXCXGXG motif" evidence="6">
    <location>
        <begin position="226"/>
        <end position="233"/>
    </location>
</feature>
<dbReference type="InterPro" id="IPR001623">
    <property type="entry name" value="DnaJ_domain"/>
</dbReference>
<keyword evidence="4 6" id="KW-0862">Zinc</keyword>
<feature type="binding site" evidence="6">
    <location>
        <position position="226"/>
    </location>
    <ligand>
        <name>Zn(2+)</name>
        <dbReference type="ChEBI" id="CHEBI:29105"/>
        <label>1</label>
    </ligand>
</feature>
<keyword evidence="6" id="KW-0346">Stress response</keyword>
<dbReference type="PRINTS" id="PR00625">
    <property type="entry name" value="JDOMAIN"/>
</dbReference>
<evidence type="ECO:0000313" key="7">
    <source>
        <dbReference type="EMBL" id="BDI29932.1"/>
    </source>
</evidence>
<evidence type="ECO:0000313" key="8">
    <source>
        <dbReference type="Proteomes" id="UP000287394"/>
    </source>
</evidence>
<dbReference type="EMBL" id="AP025739">
    <property type="protein sequence ID" value="BDI29932.1"/>
    <property type="molecule type" value="Genomic_DNA"/>
</dbReference>
<evidence type="ECO:0000256" key="5">
    <source>
        <dbReference type="ARBA" id="ARBA00023186"/>
    </source>
</evidence>
<organism evidence="7 8">
    <name type="scientific">Capsulimonas corticalis</name>
    <dbReference type="NCBI Taxonomy" id="2219043"/>
    <lineage>
        <taxon>Bacteria</taxon>
        <taxon>Bacillati</taxon>
        <taxon>Armatimonadota</taxon>
        <taxon>Armatimonadia</taxon>
        <taxon>Capsulimonadales</taxon>
        <taxon>Capsulimonadaceae</taxon>
        <taxon>Capsulimonas</taxon>
    </lineage>
</organism>
<evidence type="ECO:0000256" key="4">
    <source>
        <dbReference type="ARBA" id="ARBA00022833"/>
    </source>
</evidence>
<dbReference type="Proteomes" id="UP000287394">
    <property type="component" value="Chromosome"/>
</dbReference>
<feature type="repeat" description="CXXCXGXG motif" evidence="6">
    <location>
        <begin position="192"/>
        <end position="199"/>
    </location>
</feature>
<dbReference type="HAMAP" id="MF_01152">
    <property type="entry name" value="DnaJ"/>
    <property type="match status" value="1"/>
</dbReference>
<dbReference type="InterPro" id="IPR012724">
    <property type="entry name" value="DnaJ"/>
</dbReference>
<dbReference type="Pfam" id="PF01556">
    <property type="entry name" value="DnaJ_C"/>
    <property type="match status" value="1"/>
</dbReference>
<dbReference type="KEGG" id="ccot:CCAX7_19830"/>
<dbReference type="InterPro" id="IPR001305">
    <property type="entry name" value="HSP_DnaJ_Cys-rich_dom"/>
</dbReference>
<dbReference type="SUPFAM" id="SSF49493">
    <property type="entry name" value="HSP40/DnaJ peptide-binding domain"/>
    <property type="match status" value="2"/>
</dbReference>
<dbReference type="GO" id="GO:0005737">
    <property type="term" value="C:cytoplasm"/>
    <property type="evidence" value="ECO:0007669"/>
    <property type="project" value="UniProtKB-SubCell"/>
</dbReference>
<feature type="binding site" evidence="6">
    <location>
        <position position="195"/>
    </location>
    <ligand>
        <name>Zn(2+)</name>
        <dbReference type="ChEBI" id="CHEBI:29105"/>
        <label>2</label>
    </ligand>
</feature>
<dbReference type="FunFam" id="2.60.260.20:FF:000005">
    <property type="entry name" value="Chaperone protein dnaJ 1, mitochondrial"/>
    <property type="match status" value="1"/>
</dbReference>
<evidence type="ECO:0000256" key="3">
    <source>
        <dbReference type="ARBA" id="ARBA00022771"/>
    </source>
</evidence>
<comment type="subunit">
    <text evidence="6">Homodimer.</text>
</comment>
<feature type="binding site" evidence="6">
    <location>
        <position position="175"/>
    </location>
    <ligand>
        <name>Zn(2+)</name>
        <dbReference type="ChEBI" id="CHEBI:29105"/>
        <label>1</label>
    </ligand>
</feature>
<dbReference type="InterPro" id="IPR036869">
    <property type="entry name" value="J_dom_sf"/>
</dbReference>
<dbReference type="CDD" id="cd06257">
    <property type="entry name" value="DnaJ"/>
    <property type="match status" value="1"/>
</dbReference>
<dbReference type="PROSITE" id="PS50076">
    <property type="entry name" value="DNAJ_2"/>
    <property type="match status" value="1"/>
</dbReference>
<dbReference type="CDD" id="cd10747">
    <property type="entry name" value="DnaJ_C"/>
    <property type="match status" value="1"/>
</dbReference>
<dbReference type="InterPro" id="IPR008971">
    <property type="entry name" value="HSP40/DnaJ_pept-bd"/>
</dbReference>
<comment type="function">
    <text evidence="6">Participates actively in the response to hyperosmotic and heat shock by preventing the aggregation of stress-denatured proteins and by disaggregating proteins, also in an autonomous, DnaK-independent fashion. Unfolded proteins bind initially to DnaJ; upon interaction with the DnaJ-bound protein, DnaK hydrolyzes its bound ATP, resulting in the formation of a stable complex. GrpE releases ADP from DnaK; ATP binding to DnaK triggers the release of the substrate protein, thus completing the reaction cycle. Several rounds of ATP-dependent interactions between DnaJ, DnaK and GrpE are required for fully efficient folding. Also involved, together with DnaK and GrpE, in the DNA replication of plasmids through activation of initiation proteins.</text>
</comment>
<proteinExistence type="inferred from homology"/>
<dbReference type="GO" id="GO:0008270">
    <property type="term" value="F:zinc ion binding"/>
    <property type="evidence" value="ECO:0007669"/>
    <property type="project" value="UniProtKB-UniRule"/>
</dbReference>
<keyword evidence="6" id="KW-0235">DNA replication</keyword>
<keyword evidence="6" id="KW-0963">Cytoplasm</keyword>
<feature type="binding site" evidence="6">
    <location>
        <position position="213"/>
    </location>
    <ligand>
        <name>Zn(2+)</name>
        <dbReference type="ChEBI" id="CHEBI:29105"/>
        <label>2</label>
    </ligand>
</feature>
<dbReference type="GO" id="GO:0005524">
    <property type="term" value="F:ATP binding"/>
    <property type="evidence" value="ECO:0007669"/>
    <property type="project" value="InterPro"/>
</dbReference>